<dbReference type="GO" id="GO:0004497">
    <property type="term" value="F:monooxygenase activity"/>
    <property type="evidence" value="ECO:0007669"/>
    <property type="project" value="InterPro"/>
</dbReference>
<dbReference type="Proteomes" id="UP000436088">
    <property type="component" value="Unassembled WGS sequence"/>
</dbReference>
<evidence type="ECO:0000313" key="1">
    <source>
        <dbReference type="EMBL" id="KAE8702175.1"/>
    </source>
</evidence>
<protein>
    <submittedName>
        <fullName evidence="1">Cytochrome p450 79a2</fullName>
    </submittedName>
</protein>
<organism evidence="1 2">
    <name type="scientific">Hibiscus syriacus</name>
    <name type="common">Rose of Sharon</name>
    <dbReference type="NCBI Taxonomy" id="106335"/>
    <lineage>
        <taxon>Eukaryota</taxon>
        <taxon>Viridiplantae</taxon>
        <taxon>Streptophyta</taxon>
        <taxon>Embryophyta</taxon>
        <taxon>Tracheophyta</taxon>
        <taxon>Spermatophyta</taxon>
        <taxon>Magnoliopsida</taxon>
        <taxon>eudicotyledons</taxon>
        <taxon>Gunneridae</taxon>
        <taxon>Pentapetalae</taxon>
        <taxon>rosids</taxon>
        <taxon>malvids</taxon>
        <taxon>Malvales</taxon>
        <taxon>Malvaceae</taxon>
        <taxon>Malvoideae</taxon>
        <taxon>Hibiscus</taxon>
    </lineage>
</organism>
<evidence type="ECO:0000313" key="2">
    <source>
        <dbReference type="Proteomes" id="UP000436088"/>
    </source>
</evidence>
<dbReference type="GO" id="GO:0005506">
    <property type="term" value="F:iron ion binding"/>
    <property type="evidence" value="ECO:0007669"/>
    <property type="project" value="InterPro"/>
</dbReference>
<dbReference type="PRINTS" id="PR00463">
    <property type="entry name" value="EP450I"/>
</dbReference>
<reference evidence="1" key="1">
    <citation type="submission" date="2019-09" db="EMBL/GenBank/DDBJ databases">
        <title>Draft genome information of white flower Hibiscus syriacus.</title>
        <authorList>
            <person name="Kim Y.-M."/>
        </authorList>
    </citation>
    <scope>NUCLEOTIDE SEQUENCE [LARGE SCALE GENOMIC DNA]</scope>
    <source>
        <strain evidence="1">YM2019G1</strain>
    </source>
</reference>
<name>A0A6A3AG16_HIBSY</name>
<gene>
    <name evidence="1" type="ORF">F3Y22_tig00110499pilonHSYRG00037</name>
</gene>
<dbReference type="SUPFAM" id="SSF48264">
    <property type="entry name" value="Cytochrome P450"/>
    <property type="match status" value="1"/>
</dbReference>
<accession>A0A6A3AG16</accession>
<dbReference type="PANTHER" id="PTHR47949:SF4">
    <property type="entry name" value="TYROSINE N-MONOOXYGENASE"/>
    <property type="match status" value="1"/>
</dbReference>
<dbReference type="PANTHER" id="PTHR47949">
    <property type="entry name" value="CYTOCHROME P450 703A2-RELATED-RELATED"/>
    <property type="match status" value="1"/>
</dbReference>
<dbReference type="GO" id="GO:0016705">
    <property type="term" value="F:oxidoreductase activity, acting on paired donors, with incorporation or reduction of molecular oxygen"/>
    <property type="evidence" value="ECO:0007669"/>
    <property type="project" value="InterPro"/>
</dbReference>
<dbReference type="InterPro" id="IPR002401">
    <property type="entry name" value="Cyt_P450_E_grp-I"/>
</dbReference>
<dbReference type="Gene3D" id="1.10.630.10">
    <property type="entry name" value="Cytochrome P450"/>
    <property type="match status" value="1"/>
</dbReference>
<comment type="caution">
    <text evidence="1">The sequence shown here is derived from an EMBL/GenBank/DDBJ whole genome shotgun (WGS) entry which is preliminary data.</text>
</comment>
<dbReference type="InterPro" id="IPR051382">
    <property type="entry name" value="CYP450_AA/FA_Hydroxylases"/>
</dbReference>
<keyword evidence="2" id="KW-1185">Reference proteome</keyword>
<dbReference type="InterPro" id="IPR036396">
    <property type="entry name" value="Cyt_P450_sf"/>
</dbReference>
<dbReference type="Pfam" id="PF00067">
    <property type="entry name" value="p450"/>
    <property type="match status" value="1"/>
</dbReference>
<dbReference type="AlphaFoldDB" id="A0A6A3AG16"/>
<proteinExistence type="predicted"/>
<dbReference type="EMBL" id="VEPZ02001010">
    <property type="protein sequence ID" value="KAE8702175.1"/>
    <property type="molecule type" value="Genomic_DNA"/>
</dbReference>
<dbReference type="GO" id="GO:0020037">
    <property type="term" value="F:heme binding"/>
    <property type="evidence" value="ECO:0007669"/>
    <property type="project" value="InterPro"/>
</dbReference>
<dbReference type="InterPro" id="IPR001128">
    <property type="entry name" value="Cyt_P450"/>
</dbReference>
<sequence length="223" mass="25437">MFAIVANPSNAVEWAMAQKLNKPEILQKATEEIDSVVGKNRRVQEADIPKLDYIKCSAREAFRLHPIAPFNIPHVSNSDAIFAGYFIPEDSHVFDGRRGMDPNVWNEPLELKPERHLKDDWGSGGVELVENELRFISFVVGRRGSIGAGLRSAMKIMLFARLIQGFTWDAQPNESEIYLSNREIIFSWRNRCMHSLNLDCLLHCILSYKPWITMAFPIGLYSS</sequence>